<feature type="domain" description="DNA-PKcs N-terminal" evidence="1">
    <location>
        <begin position="248"/>
        <end position="339"/>
    </location>
</feature>
<dbReference type="EMBL" id="QUTA01013224">
    <property type="protein sequence ID" value="RHX96716.1"/>
    <property type="molecule type" value="Genomic_DNA"/>
</dbReference>
<name>A0A396ZSW3_APHAT</name>
<proteinExistence type="predicted"/>
<dbReference type="InterPro" id="IPR016024">
    <property type="entry name" value="ARM-type_fold"/>
</dbReference>
<dbReference type="Pfam" id="PF20500">
    <property type="entry name" value="DNA-PKcs_N"/>
    <property type="match status" value="1"/>
</dbReference>
<sequence length="723" mass="79732">MFAIIADGFAADVPKHKKQFNRFLKEFLTCLTDKLSDDKASIALAGLGNFAAIVPVFMGADALPKIHARLIKYGEDLVAIRDGIKLKWMLLCRYTTCYGRFVQKMQCQSDIVVQNFSVELVCRLLDAYPSSAIYVKYQAELAIVSMADAFSSTDVMKRILQHGMLLTVSNRIDTPDGVHEFNKSSRLLFEYEGLWRGCLKRMQGGALEQAMVNAMADTMLTILQRLDLRYQLEADTAESSTQYTVLQVSKAMPQYHDELLIATSVFVVATPVSMVDLAILVPALKQALALGVFHFDTAVAAVEALERWRSDTVVPFYPEVLPLLAPYLDEAANQSASFQISVLRLLGSLGGYSRFVVEENHAARDDVDKTAAAAPLTFPVALDRVHADMSIELLLRQMRDLAITSIDRPVKAAAGEAYHAMVLYLCGKTATLPTAKTHASEKSVYFDHWHGIFPSLVQLAADADTITRSLFAPLLAQLLRWFSGIAALYPFEAHAFLDAIMHGLSCVDDSSGGVRDVAAQSVATFLKYASKQPPTSRANTSSVFSAHALMERLFALCGHPLLSCRVGAALAINHMYRDFREDNELVRTYALSMAKHVLVALKPPDDPNAVLPLVHALAHMEKILVRRAADLQHDDDTRVVLGGTDCLNLNAFTTWLFSNVASSAPKFRSNCLRLFEQLARMVNMTGSCKAWLTQFQKNHSAAQLQYILAPPALTDISVRTTGV</sequence>
<feature type="domain" description="DNA-dependent protein kinase catalytic subunit CC1/2" evidence="2">
    <location>
        <begin position="451"/>
        <end position="700"/>
    </location>
</feature>
<dbReference type="InterPro" id="IPR011989">
    <property type="entry name" value="ARM-like"/>
</dbReference>
<comment type="caution">
    <text evidence="3">The sequence shown here is derived from an EMBL/GenBank/DDBJ whole genome shotgun (WGS) entry which is preliminary data.</text>
</comment>
<gene>
    <name evidence="3" type="ORF">DYB25_008558</name>
</gene>
<evidence type="ECO:0000259" key="1">
    <source>
        <dbReference type="Pfam" id="PF20500"/>
    </source>
</evidence>
<dbReference type="Pfam" id="PF20502">
    <property type="entry name" value="DNAPKcs_CC1-2"/>
    <property type="match status" value="1"/>
</dbReference>
<dbReference type="Proteomes" id="UP000266239">
    <property type="component" value="Unassembled WGS sequence"/>
</dbReference>
<dbReference type="InterPro" id="IPR046804">
    <property type="entry name" value="DNA-PKcs_N"/>
</dbReference>
<feature type="non-terminal residue" evidence="3">
    <location>
        <position position="723"/>
    </location>
</feature>
<dbReference type="Gene3D" id="1.25.10.10">
    <property type="entry name" value="Leucine-rich Repeat Variant"/>
    <property type="match status" value="1"/>
</dbReference>
<dbReference type="AlphaFoldDB" id="A0A396ZSW3"/>
<dbReference type="InterPro" id="IPR046803">
    <property type="entry name" value="DNAPKcs_CC1-2"/>
</dbReference>
<protein>
    <submittedName>
        <fullName evidence="3">Uncharacterized protein</fullName>
    </submittedName>
</protein>
<evidence type="ECO:0000259" key="2">
    <source>
        <dbReference type="Pfam" id="PF20502"/>
    </source>
</evidence>
<evidence type="ECO:0000313" key="4">
    <source>
        <dbReference type="Proteomes" id="UP000266239"/>
    </source>
</evidence>
<evidence type="ECO:0000313" key="3">
    <source>
        <dbReference type="EMBL" id="RHX96716.1"/>
    </source>
</evidence>
<reference evidence="3 4" key="1">
    <citation type="submission" date="2018-08" db="EMBL/GenBank/DDBJ databases">
        <title>Aphanomyces genome sequencing and annotation.</title>
        <authorList>
            <person name="Minardi D."/>
            <person name="Oidtmann B."/>
            <person name="Van Der Giezen M."/>
            <person name="Studholme D.J."/>
        </authorList>
    </citation>
    <scope>NUCLEOTIDE SEQUENCE [LARGE SCALE GENOMIC DNA]</scope>
    <source>
        <strain evidence="3 4">Yx</strain>
    </source>
</reference>
<accession>A0A396ZSW3</accession>
<organism evidence="3 4">
    <name type="scientific">Aphanomyces astaci</name>
    <name type="common">Crayfish plague agent</name>
    <dbReference type="NCBI Taxonomy" id="112090"/>
    <lineage>
        <taxon>Eukaryota</taxon>
        <taxon>Sar</taxon>
        <taxon>Stramenopiles</taxon>
        <taxon>Oomycota</taxon>
        <taxon>Saprolegniomycetes</taxon>
        <taxon>Saprolegniales</taxon>
        <taxon>Verrucalvaceae</taxon>
        <taxon>Aphanomyces</taxon>
    </lineage>
</organism>
<dbReference type="SUPFAM" id="SSF48371">
    <property type="entry name" value="ARM repeat"/>
    <property type="match status" value="1"/>
</dbReference>